<gene>
    <name evidence="2" type="ORF">I2I05_21180</name>
</gene>
<sequence length="162" mass="18692">MNFYPPRHHRRKLLFPPGLLALAGLLWLGCFYIRQDSRLKRATVLQLTVPELDEVYFGHPLTVRYLAGMRQWHTFKLIGVTSSDLITVRQVISCLPTLYSSQDSIQGVKVTFGRNSKYSDLIHILSALNQAEINRFAFETRTSLPILYIIENSSRRYVLPPK</sequence>
<dbReference type="PROSITE" id="PS51257">
    <property type="entry name" value="PROKAR_LIPOPROTEIN"/>
    <property type="match status" value="1"/>
</dbReference>
<keyword evidence="1" id="KW-1133">Transmembrane helix</keyword>
<reference evidence="2 3" key="1">
    <citation type="submission" date="2020-11" db="EMBL/GenBank/DDBJ databases">
        <authorList>
            <person name="Kim M.K."/>
        </authorList>
    </citation>
    <scope>NUCLEOTIDE SEQUENCE [LARGE SCALE GENOMIC DNA]</scope>
    <source>
        <strain evidence="2 3">BT683</strain>
    </source>
</reference>
<evidence type="ECO:0000313" key="2">
    <source>
        <dbReference type="EMBL" id="MBF9239919.1"/>
    </source>
</evidence>
<keyword evidence="1" id="KW-0472">Membrane</keyword>
<name>A0ABS0INH7_9BACT</name>
<feature type="transmembrane region" description="Helical" evidence="1">
    <location>
        <begin position="13"/>
        <end position="33"/>
    </location>
</feature>
<dbReference type="EMBL" id="JADQDQ010000022">
    <property type="protein sequence ID" value="MBF9239919.1"/>
    <property type="molecule type" value="Genomic_DNA"/>
</dbReference>
<keyword evidence="1" id="KW-0812">Transmembrane</keyword>
<keyword evidence="3" id="KW-1185">Reference proteome</keyword>
<evidence type="ECO:0000313" key="3">
    <source>
        <dbReference type="Proteomes" id="UP000597617"/>
    </source>
</evidence>
<protein>
    <submittedName>
        <fullName evidence="2">Uncharacterized protein</fullName>
    </submittedName>
</protein>
<evidence type="ECO:0000256" key="1">
    <source>
        <dbReference type="SAM" id="Phobius"/>
    </source>
</evidence>
<dbReference type="Proteomes" id="UP000597617">
    <property type="component" value="Unassembled WGS sequence"/>
</dbReference>
<accession>A0ABS0INH7</accession>
<dbReference type="RefSeq" id="WP_196284270.1">
    <property type="nucleotide sequence ID" value="NZ_JADQDQ010000022.1"/>
</dbReference>
<proteinExistence type="predicted"/>
<organism evidence="2 3">
    <name type="scientific">Hymenobacter jeongseonensis</name>
    <dbReference type="NCBI Taxonomy" id="2791027"/>
    <lineage>
        <taxon>Bacteria</taxon>
        <taxon>Pseudomonadati</taxon>
        <taxon>Bacteroidota</taxon>
        <taxon>Cytophagia</taxon>
        <taxon>Cytophagales</taxon>
        <taxon>Hymenobacteraceae</taxon>
        <taxon>Hymenobacter</taxon>
    </lineage>
</organism>
<comment type="caution">
    <text evidence="2">The sequence shown here is derived from an EMBL/GenBank/DDBJ whole genome shotgun (WGS) entry which is preliminary data.</text>
</comment>